<accession>A0A246GK54</accession>
<feature type="domain" description="Glycosyltransferase 2-like" evidence="2">
    <location>
        <begin position="8"/>
        <end position="173"/>
    </location>
</feature>
<dbReference type="PANTHER" id="PTHR48090">
    <property type="entry name" value="UNDECAPRENYL-PHOSPHATE 4-DEOXY-4-FORMAMIDO-L-ARABINOSE TRANSFERASE-RELATED"/>
    <property type="match status" value="1"/>
</dbReference>
<name>A0A246GK54_9FLAO</name>
<evidence type="ECO:0000259" key="2">
    <source>
        <dbReference type="Pfam" id="PF00535"/>
    </source>
</evidence>
<gene>
    <name evidence="3" type="ORF">BWK59_04170</name>
</gene>
<dbReference type="Gene3D" id="3.90.550.10">
    <property type="entry name" value="Spore Coat Polysaccharide Biosynthesis Protein SpsA, Chain A"/>
    <property type="match status" value="1"/>
</dbReference>
<evidence type="ECO:0000313" key="4">
    <source>
        <dbReference type="Proteomes" id="UP000197768"/>
    </source>
</evidence>
<dbReference type="InterPro" id="IPR050256">
    <property type="entry name" value="Glycosyltransferase_2"/>
</dbReference>
<dbReference type="InterPro" id="IPR029044">
    <property type="entry name" value="Nucleotide-diphossugar_trans"/>
</dbReference>
<dbReference type="SUPFAM" id="SSF53448">
    <property type="entry name" value="Nucleotide-diphospho-sugar transferases"/>
    <property type="match status" value="1"/>
</dbReference>
<organism evidence="3 4">
    <name type="scientific">Flavobacterium davisii</name>
    <dbReference type="NCBI Taxonomy" id="2906077"/>
    <lineage>
        <taxon>Bacteria</taxon>
        <taxon>Pseudomonadati</taxon>
        <taxon>Bacteroidota</taxon>
        <taxon>Flavobacteriia</taxon>
        <taxon>Flavobacteriales</taxon>
        <taxon>Flavobacteriaceae</taxon>
        <taxon>Flavobacterium</taxon>
    </lineage>
</organism>
<keyword evidence="1" id="KW-0812">Transmembrane</keyword>
<keyword evidence="1" id="KW-1133">Transmembrane helix</keyword>
<dbReference type="EMBL" id="MTCZ01000023">
    <property type="protein sequence ID" value="OWP84677.1"/>
    <property type="molecule type" value="Genomic_DNA"/>
</dbReference>
<feature type="transmembrane region" description="Helical" evidence="1">
    <location>
        <begin position="279"/>
        <end position="301"/>
    </location>
</feature>
<dbReference type="PANTHER" id="PTHR48090:SF6">
    <property type="entry name" value="SLR5056 PROTEIN"/>
    <property type="match status" value="1"/>
</dbReference>
<dbReference type="Proteomes" id="UP000197768">
    <property type="component" value="Unassembled WGS sequence"/>
</dbReference>
<dbReference type="CDD" id="cd04179">
    <property type="entry name" value="DPM_DPG-synthase_like"/>
    <property type="match status" value="1"/>
</dbReference>
<protein>
    <recommendedName>
        <fullName evidence="2">Glycosyltransferase 2-like domain-containing protein</fullName>
    </recommendedName>
</protein>
<keyword evidence="1" id="KW-0472">Membrane</keyword>
<reference evidence="3 4" key="1">
    <citation type="journal article" date="2017" name="Infect. Genet. Evol.">
        <title>Comparative genome analysis of fish pathogen Flavobacterium columnare reveals extensive sequence diversity within the species.</title>
        <authorList>
            <person name="Kayansamruaj P."/>
            <person name="Dong H.T."/>
            <person name="Hirono I."/>
            <person name="Kondo H."/>
            <person name="Senapin S."/>
            <person name="Rodkhum C."/>
        </authorList>
    </citation>
    <scope>NUCLEOTIDE SEQUENCE [LARGE SCALE GENOMIC DNA]</scope>
    <source>
        <strain evidence="3 4">1215</strain>
    </source>
</reference>
<feature type="transmembrane region" description="Helical" evidence="1">
    <location>
        <begin position="241"/>
        <end position="267"/>
    </location>
</feature>
<evidence type="ECO:0000313" key="3">
    <source>
        <dbReference type="EMBL" id="OWP84677.1"/>
    </source>
</evidence>
<dbReference type="InterPro" id="IPR001173">
    <property type="entry name" value="Glyco_trans_2-like"/>
</dbReference>
<dbReference type="AlphaFoldDB" id="A0A246GK54"/>
<dbReference type="RefSeq" id="WP_088391332.1">
    <property type="nucleotide sequence ID" value="NZ_MTCZ01000023.1"/>
</dbReference>
<proteinExistence type="predicted"/>
<comment type="caution">
    <text evidence="3">The sequence shown here is derived from an EMBL/GenBank/DDBJ whole genome shotgun (WGS) entry which is preliminary data.</text>
</comment>
<evidence type="ECO:0000256" key="1">
    <source>
        <dbReference type="SAM" id="Phobius"/>
    </source>
</evidence>
<sequence>MRNSKIAIVIPFYSAEKHIIDVVSQIPNFVDTLIVVDDKSPDVFPEKLVLDHLNNQVKLVCLKNNKNLGVGGATIQGFLYAINNDFQIVIKVDADNQMDLKYLPDLIEPLQKEKVQMTKGNRFKDINALSKMPFVRRMGNLMLSFITKMATGYWNNFDPTNGYFAIQVNTLKKINFNNLSNRYFFETSLLSEMYFTHAIIKDIPMPAIYADEKSQMQLWKIPFEFSFKLIKLFFKRIVKQYFLYDFNIGSVYLFFGLPLFLFGITYGIYNWIYYYVNEILAPTGTIMIVTLSIILGFQMLLQAIQFDISQAPKANEEN</sequence>
<dbReference type="Pfam" id="PF00535">
    <property type="entry name" value="Glycos_transf_2"/>
    <property type="match status" value="1"/>
</dbReference>